<proteinExistence type="predicted"/>
<dbReference type="RefSeq" id="WP_394511121.1">
    <property type="nucleotide sequence ID" value="NZ_JBIGHX010000003.1"/>
</dbReference>
<organism evidence="1 2">
    <name type="scientific">Pelomonas lactea</name>
    <dbReference type="NCBI Taxonomy" id="3299030"/>
    <lineage>
        <taxon>Bacteria</taxon>
        <taxon>Pseudomonadati</taxon>
        <taxon>Pseudomonadota</taxon>
        <taxon>Betaproteobacteria</taxon>
        <taxon>Burkholderiales</taxon>
        <taxon>Sphaerotilaceae</taxon>
        <taxon>Roseateles</taxon>
    </lineage>
</organism>
<evidence type="ECO:0000313" key="1">
    <source>
        <dbReference type="EMBL" id="MFG6462258.1"/>
    </source>
</evidence>
<gene>
    <name evidence="1" type="ORF">ACG04Q_11820</name>
</gene>
<dbReference type="Proteomes" id="UP001606302">
    <property type="component" value="Unassembled WGS sequence"/>
</dbReference>
<reference evidence="1 2" key="1">
    <citation type="submission" date="2024-08" db="EMBL/GenBank/DDBJ databases">
        <authorList>
            <person name="Lu H."/>
        </authorList>
    </citation>
    <scope>NUCLEOTIDE SEQUENCE [LARGE SCALE GENOMIC DNA]</scope>
    <source>
        <strain evidence="1 2">DXS20W</strain>
    </source>
</reference>
<sequence>MRQRWHPAQHVRPAGRCRHLQGGGAGLRFFRGVPHDLNDVQAELAFVFHWPPSVLDELTMDEMAAWHAQAVRLMKKFHGAT</sequence>
<name>A0ABW7GJX4_9BURK</name>
<evidence type="ECO:0000313" key="2">
    <source>
        <dbReference type="Proteomes" id="UP001606302"/>
    </source>
</evidence>
<dbReference type="EMBL" id="JBIGHX010000003">
    <property type="protein sequence ID" value="MFG6462258.1"/>
    <property type="molecule type" value="Genomic_DNA"/>
</dbReference>
<dbReference type="InterPro" id="IPR009493">
    <property type="entry name" value="P2_GpE"/>
</dbReference>
<protein>
    <submittedName>
        <fullName evidence="1">GpE family phage tail protein</fullName>
    </submittedName>
</protein>
<comment type="caution">
    <text evidence="1">The sequence shown here is derived from an EMBL/GenBank/DDBJ whole genome shotgun (WGS) entry which is preliminary data.</text>
</comment>
<dbReference type="Pfam" id="PF06528">
    <property type="entry name" value="Phage_P2_GpE"/>
    <property type="match status" value="1"/>
</dbReference>
<accession>A0ABW7GJX4</accession>
<keyword evidence="2" id="KW-1185">Reference proteome</keyword>